<feature type="non-terminal residue" evidence="1">
    <location>
        <position position="1"/>
    </location>
</feature>
<organism evidence="1">
    <name type="scientific">Nothobranchius furzeri</name>
    <name type="common">Turquoise killifish</name>
    <dbReference type="NCBI Taxonomy" id="105023"/>
    <lineage>
        <taxon>Eukaryota</taxon>
        <taxon>Metazoa</taxon>
        <taxon>Chordata</taxon>
        <taxon>Craniata</taxon>
        <taxon>Vertebrata</taxon>
        <taxon>Euteleostomi</taxon>
        <taxon>Actinopterygii</taxon>
        <taxon>Neopterygii</taxon>
        <taxon>Teleostei</taxon>
        <taxon>Neoteleostei</taxon>
        <taxon>Acanthomorphata</taxon>
        <taxon>Ovalentaria</taxon>
        <taxon>Atherinomorphae</taxon>
        <taxon>Cyprinodontiformes</taxon>
        <taxon>Nothobranchiidae</taxon>
        <taxon>Nothobranchius</taxon>
    </lineage>
</organism>
<proteinExistence type="predicted"/>
<evidence type="ECO:0000313" key="1">
    <source>
        <dbReference type="EMBL" id="SBP50141.1"/>
    </source>
</evidence>
<reference evidence="1" key="2">
    <citation type="submission" date="2016-06" db="EMBL/GenBank/DDBJ databases">
        <title>The genome of a short-lived fish provides insights into sex chromosome evolution and the genetic control of aging.</title>
        <authorList>
            <person name="Reichwald K."/>
            <person name="Felder M."/>
            <person name="Petzold A."/>
            <person name="Koch P."/>
            <person name="Groth M."/>
            <person name="Platzer M."/>
        </authorList>
    </citation>
    <scope>NUCLEOTIDE SEQUENCE</scope>
    <source>
        <tissue evidence="1">Brain</tissue>
    </source>
</reference>
<gene>
    <name evidence="1" type="primary">PKD1L1</name>
</gene>
<sequence>QYYFCLPSGDPSDDFKVTIYTEIRRGIHGSATKPCPITVQVKPSFIRGPSSSSPSHSNPDLKLSEAGLRTLSALVHLGNSAEIRNS</sequence>
<dbReference type="EMBL" id="HADY01011656">
    <property type="protein sequence ID" value="SBP50141.1"/>
    <property type="molecule type" value="Transcribed_RNA"/>
</dbReference>
<name>A0A1A8A6K3_NOTFU</name>
<dbReference type="AlphaFoldDB" id="A0A1A8A6K3"/>
<accession>A0A1A8A6K3</accession>
<reference evidence="1" key="1">
    <citation type="submission" date="2016-05" db="EMBL/GenBank/DDBJ databases">
        <authorList>
            <person name="Lavstsen T."/>
            <person name="Jespersen J.S."/>
        </authorList>
    </citation>
    <scope>NUCLEOTIDE SEQUENCE</scope>
    <source>
        <tissue evidence="1">Brain</tissue>
    </source>
</reference>
<protein>
    <submittedName>
        <fullName evidence="1">Polycystic kidney disease 1 like 1</fullName>
    </submittedName>
</protein>
<feature type="non-terminal residue" evidence="1">
    <location>
        <position position="86"/>
    </location>
</feature>